<dbReference type="RefSeq" id="WP_116882292.1">
    <property type="nucleotide sequence ID" value="NZ_CABMMC010000028.1"/>
</dbReference>
<reference evidence="3 4" key="1">
    <citation type="submission" date="2018-04" db="EMBL/GenBank/DDBJ databases">
        <title>Genomic Encyclopedia of Type Strains, Phase IV (KMG-IV): sequencing the most valuable type-strain genomes for metagenomic binning, comparative biology and taxonomic classification.</title>
        <authorList>
            <person name="Goeker M."/>
        </authorList>
    </citation>
    <scope>NUCLEOTIDE SEQUENCE [LARGE SCALE GENOMIC DNA]</scope>
    <source>
        <strain evidence="3 4">DSM 14823</strain>
    </source>
</reference>
<keyword evidence="1" id="KW-1133">Transmembrane helix</keyword>
<dbReference type="GeneID" id="78297637"/>
<name>A0A2U1BB70_9BACT</name>
<gene>
    <name evidence="3" type="ORF">C8D82_10190</name>
</gene>
<dbReference type="Pfam" id="PF07963">
    <property type="entry name" value="N_methyl"/>
    <property type="match status" value="1"/>
</dbReference>
<dbReference type="Proteomes" id="UP000245959">
    <property type="component" value="Unassembled WGS sequence"/>
</dbReference>
<dbReference type="PANTHER" id="PTHR30093:SF2">
    <property type="entry name" value="TYPE II SECRETION SYSTEM PROTEIN H"/>
    <property type="match status" value="1"/>
</dbReference>
<protein>
    <submittedName>
        <fullName evidence="3">Prepilin-type N-terminal cleavage/methylation domain-containing protein</fullName>
    </submittedName>
</protein>
<dbReference type="InterPro" id="IPR011453">
    <property type="entry name" value="DUF1559"/>
</dbReference>
<feature type="transmembrane region" description="Helical" evidence="1">
    <location>
        <begin position="6"/>
        <end position="29"/>
    </location>
</feature>
<dbReference type="Gene3D" id="3.30.700.10">
    <property type="entry name" value="Glycoprotein, Type 4 Pilin"/>
    <property type="match status" value="1"/>
</dbReference>
<comment type="caution">
    <text evidence="3">The sequence shown here is derived from an EMBL/GenBank/DDBJ whole genome shotgun (WGS) entry which is preliminary data.</text>
</comment>
<evidence type="ECO:0000313" key="4">
    <source>
        <dbReference type="Proteomes" id="UP000245959"/>
    </source>
</evidence>
<keyword evidence="1" id="KW-0472">Membrane</keyword>
<dbReference type="InterPro" id="IPR045584">
    <property type="entry name" value="Pilin-like"/>
</dbReference>
<keyword evidence="1" id="KW-0812">Transmembrane</keyword>
<evidence type="ECO:0000256" key="1">
    <source>
        <dbReference type="SAM" id="Phobius"/>
    </source>
</evidence>
<dbReference type="NCBIfam" id="TIGR02532">
    <property type="entry name" value="IV_pilin_GFxxxE"/>
    <property type="match status" value="1"/>
</dbReference>
<dbReference type="OrthoDB" id="285651at2"/>
<feature type="domain" description="DUF1559" evidence="2">
    <location>
        <begin position="31"/>
        <end position="66"/>
    </location>
</feature>
<dbReference type="SUPFAM" id="SSF54523">
    <property type="entry name" value="Pili subunits"/>
    <property type="match status" value="1"/>
</dbReference>
<evidence type="ECO:0000259" key="2">
    <source>
        <dbReference type="Pfam" id="PF07596"/>
    </source>
</evidence>
<dbReference type="PANTHER" id="PTHR30093">
    <property type="entry name" value="GENERAL SECRETION PATHWAY PROTEIN G"/>
    <property type="match status" value="1"/>
</dbReference>
<dbReference type="InterPro" id="IPR012902">
    <property type="entry name" value="N_methyl_site"/>
</dbReference>
<dbReference type="AlphaFoldDB" id="A0A2U1BB70"/>
<organism evidence="3 4">
    <name type="scientific">Victivallis vadensis</name>
    <dbReference type="NCBI Taxonomy" id="172901"/>
    <lineage>
        <taxon>Bacteria</taxon>
        <taxon>Pseudomonadati</taxon>
        <taxon>Lentisphaerota</taxon>
        <taxon>Lentisphaeria</taxon>
        <taxon>Victivallales</taxon>
        <taxon>Victivallaceae</taxon>
        <taxon>Victivallis</taxon>
    </lineage>
</organism>
<dbReference type="Pfam" id="PF07596">
    <property type="entry name" value="SBP_bac_10"/>
    <property type="match status" value="1"/>
</dbReference>
<evidence type="ECO:0000313" key="3">
    <source>
        <dbReference type="EMBL" id="PVY45896.1"/>
    </source>
</evidence>
<proteinExistence type="predicted"/>
<accession>A0A2U1BB70</accession>
<keyword evidence="4" id="KW-1185">Reference proteome</keyword>
<sequence>MKKRSFTLIELLVVVAIIAILAGMLLPALNKARERAQLASCISNLKQIGLATVAYTNDFDYLPPLCAGCASWNDGHDTNTARDTAHITYVRALYDTRHLVSPKVWACPGDNNIKRNYRNAFVAGDGNKVYGTLSYSPNVLYKDVKDWQGKSDAMRDNMFGLKFGQKMSRVAGDTWMYADAIVANVAFHLYPNLSSGGRNYNIWRDRDDATYGFVMYTGRHNDKKLWAPQPFVMADGHVQMLSAAEPADRLAKQDANFPRNGGIGRWTARSGD</sequence>
<dbReference type="EMBL" id="QEKH01000001">
    <property type="protein sequence ID" value="PVY45896.1"/>
    <property type="molecule type" value="Genomic_DNA"/>
</dbReference>